<accession>A0A443LWK3</accession>
<proteinExistence type="predicted"/>
<dbReference type="AlphaFoldDB" id="A0A443LWK3"/>
<feature type="transmembrane region" description="Helical" evidence="1">
    <location>
        <begin position="12"/>
        <end position="32"/>
    </location>
</feature>
<keyword evidence="1" id="KW-0472">Membrane</keyword>
<keyword evidence="1" id="KW-0812">Transmembrane</keyword>
<keyword evidence="1" id="KW-1133">Transmembrane helix</keyword>
<name>A0A443LWK3_9RHOB</name>
<organism evidence="2 3">
    <name type="scientific">Paenirhodobacter huangdaonensis</name>
    <dbReference type="NCBI Taxonomy" id="2501515"/>
    <lineage>
        <taxon>Bacteria</taxon>
        <taxon>Pseudomonadati</taxon>
        <taxon>Pseudomonadota</taxon>
        <taxon>Alphaproteobacteria</taxon>
        <taxon>Rhodobacterales</taxon>
        <taxon>Rhodobacter group</taxon>
        <taxon>Paenirhodobacter</taxon>
    </lineage>
</organism>
<dbReference type="Proteomes" id="UP000288071">
    <property type="component" value="Unassembled WGS sequence"/>
</dbReference>
<protein>
    <submittedName>
        <fullName evidence="2">Uncharacterized protein</fullName>
    </submittedName>
</protein>
<dbReference type="EMBL" id="SAVA01000003">
    <property type="protein sequence ID" value="RWR53568.1"/>
    <property type="molecule type" value="Genomic_DNA"/>
</dbReference>
<sequence>MAVIRPELRAALLRHRETLAAAGVAGLGLWIASLGGWLLGPLGLGLCALALGWAATALRRARFARVVTDPGLVEVDEGRIGYFGAGSTVLGGYIALADLAEIRLLTLRGAQHWRLKTGDGQALLIPVAAAGAPALYDAFAALPGIDMGRLAAALDQRVAAQSLWHRPARASLDLAR</sequence>
<comment type="caution">
    <text evidence="2">The sequence shown here is derived from an EMBL/GenBank/DDBJ whole genome shotgun (WGS) entry which is preliminary data.</text>
</comment>
<gene>
    <name evidence="2" type="ORF">EOW66_06835</name>
</gene>
<evidence type="ECO:0000313" key="3">
    <source>
        <dbReference type="Proteomes" id="UP000288071"/>
    </source>
</evidence>
<keyword evidence="3" id="KW-1185">Reference proteome</keyword>
<evidence type="ECO:0000313" key="2">
    <source>
        <dbReference type="EMBL" id="RWR53568.1"/>
    </source>
</evidence>
<reference evidence="2 3" key="2">
    <citation type="submission" date="2019-01" db="EMBL/GenBank/DDBJ databases">
        <title>Sinorhodobacter populi sp. nov. isolated from the symptomatic bark tissue of Populus euramericana canker.</title>
        <authorList>
            <person name="Xu G."/>
        </authorList>
    </citation>
    <scope>NUCLEOTIDE SEQUENCE [LARGE SCALE GENOMIC DNA]</scope>
    <source>
        <strain evidence="2 3">CGMCC 1.12963</strain>
    </source>
</reference>
<evidence type="ECO:0000256" key="1">
    <source>
        <dbReference type="SAM" id="Phobius"/>
    </source>
</evidence>
<reference evidence="3" key="1">
    <citation type="submission" date="2019-01" db="EMBL/GenBank/DDBJ databases">
        <title>Sinorhodobacter populi sp. nov. isolated from the symptomatic bark tissue of Populus euramericana canker.</title>
        <authorList>
            <person name="Li Y."/>
        </authorList>
    </citation>
    <scope>NUCLEOTIDE SEQUENCE [LARGE SCALE GENOMIC DNA]</scope>
    <source>
        <strain evidence="3">CGMCC 1.12963</strain>
    </source>
</reference>